<evidence type="ECO:0000313" key="3">
    <source>
        <dbReference type="EMBL" id="CAH9141934.1"/>
    </source>
</evidence>
<accession>A0AAV0G2X7</accession>
<protein>
    <submittedName>
        <fullName evidence="3">Uncharacterized protein</fullName>
    </submittedName>
</protein>
<dbReference type="PANTHER" id="PTHR31170:SF21">
    <property type="match status" value="1"/>
</dbReference>
<gene>
    <name evidence="3" type="ORF">CEPIT_LOCUS39510</name>
</gene>
<comment type="caution">
    <text evidence="3">The sequence shown here is derived from an EMBL/GenBank/DDBJ whole genome shotgun (WGS) entry which is preliminary data.</text>
</comment>
<dbReference type="AlphaFoldDB" id="A0AAV0G2X7"/>
<feature type="compositionally biased region" description="Basic residues" evidence="1">
    <location>
        <begin position="1"/>
        <end position="16"/>
    </location>
</feature>
<dbReference type="Pfam" id="PF03140">
    <property type="entry name" value="DUF247"/>
    <property type="match status" value="1"/>
</dbReference>
<reference evidence="3" key="1">
    <citation type="submission" date="2022-07" db="EMBL/GenBank/DDBJ databases">
        <authorList>
            <person name="Macas J."/>
            <person name="Novak P."/>
            <person name="Neumann P."/>
        </authorList>
    </citation>
    <scope>NUCLEOTIDE SEQUENCE</scope>
</reference>
<keyword evidence="2" id="KW-0812">Transmembrane</keyword>
<evidence type="ECO:0000256" key="2">
    <source>
        <dbReference type="SAM" id="Phobius"/>
    </source>
</evidence>
<keyword evidence="2" id="KW-0472">Membrane</keyword>
<dbReference type="InterPro" id="IPR004158">
    <property type="entry name" value="DUF247_pln"/>
</dbReference>
<feature type="region of interest" description="Disordered" evidence="1">
    <location>
        <begin position="1"/>
        <end position="23"/>
    </location>
</feature>
<keyword evidence="2" id="KW-1133">Transmembrane helix</keyword>
<organism evidence="3 4">
    <name type="scientific">Cuscuta epithymum</name>
    <dbReference type="NCBI Taxonomy" id="186058"/>
    <lineage>
        <taxon>Eukaryota</taxon>
        <taxon>Viridiplantae</taxon>
        <taxon>Streptophyta</taxon>
        <taxon>Embryophyta</taxon>
        <taxon>Tracheophyta</taxon>
        <taxon>Spermatophyta</taxon>
        <taxon>Magnoliopsida</taxon>
        <taxon>eudicotyledons</taxon>
        <taxon>Gunneridae</taxon>
        <taxon>Pentapetalae</taxon>
        <taxon>asterids</taxon>
        <taxon>lamiids</taxon>
        <taxon>Solanales</taxon>
        <taxon>Convolvulaceae</taxon>
        <taxon>Cuscuteae</taxon>
        <taxon>Cuscuta</taxon>
        <taxon>Cuscuta subgen. Cuscuta</taxon>
    </lineage>
</organism>
<proteinExistence type="predicted"/>
<sequence length="512" mass="58948">MAKTKKNRAGRRGRKSIKYESHEDDMKWEVEEDGIEMLKSELSKSPTVLKTVARYSDCSIFHASKSSCKFNDDTRHPNRPEYIEIGPYKKFDTPIMSEEHKVWCMNKMLERLRKEKGWTADLTLMKLFEGVKQVAARARKCYVVPPNADNKLAFTPEGFVKMLVLDGCFIVELFRREGRVVVPPEKDDPLKNHPWICSLIRRDLILVQNQVPFFVLECLFELTSSSSTVPATSLPMLALHFFRPTKYPLERKRGADHVVDVRGGSCSEFLDPPAMNGAKTLLDLLRMSYFVKDYYQAGRMTRQWPTKIPCISKLKVAGIEVKCSKHKSDSFLAVRFNKGKGVMKMPPIELDDFMWTFLRNCVAYEMHYDELLGDMEMRAVTYVILLDCLIETEEDVQSLYDAHILAGTHAGVVTMVKQMGKELRFDDVAFYTGDHLMRLFPDVDVYYNNPWHVQRTAFNKRYFKSPLSVISLLVTTIVLLLTIIQTIYAVLAYHFSPHERASVGARPPHKAK</sequence>
<evidence type="ECO:0000256" key="1">
    <source>
        <dbReference type="SAM" id="MobiDB-lite"/>
    </source>
</evidence>
<dbReference type="EMBL" id="CAMAPF010001034">
    <property type="protein sequence ID" value="CAH9141934.1"/>
    <property type="molecule type" value="Genomic_DNA"/>
</dbReference>
<dbReference type="Proteomes" id="UP001152523">
    <property type="component" value="Unassembled WGS sequence"/>
</dbReference>
<name>A0AAV0G2X7_9ASTE</name>
<keyword evidence="4" id="KW-1185">Reference proteome</keyword>
<evidence type="ECO:0000313" key="4">
    <source>
        <dbReference type="Proteomes" id="UP001152523"/>
    </source>
</evidence>
<dbReference type="PANTHER" id="PTHR31170">
    <property type="entry name" value="BNAC04G53230D PROTEIN"/>
    <property type="match status" value="1"/>
</dbReference>
<feature type="transmembrane region" description="Helical" evidence="2">
    <location>
        <begin position="469"/>
        <end position="491"/>
    </location>
</feature>